<proteinExistence type="predicted"/>
<reference evidence="2 3" key="1">
    <citation type="submission" date="2017-03" db="EMBL/GenBank/DDBJ databases">
        <title>Genome sequencing of Shewanella japonica KCTC 22435.</title>
        <authorList>
            <person name="Kim K.M."/>
        </authorList>
    </citation>
    <scope>NUCLEOTIDE SEQUENCE [LARGE SCALE GENOMIC DNA]</scope>
    <source>
        <strain evidence="2 3">KCTC 22435</strain>
    </source>
</reference>
<feature type="domain" description="Carrier" evidence="1">
    <location>
        <begin position="1"/>
        <end position="76"/>
    </location>
</feature>
<keyword evidence="3" id="KW-1185">Reference proteome</keyword>
<protein>
    <recommendedName>
        <fullName evidence="1">Carrier domain-containing protein</fullName>
    </recommendedName>
</protein>
<dbReference type="Proteomes" id="UP000191820">
    <property type="component" value="Chromosome"/>
</dbReference>
<evidence type="ECO:0000313" key="2">
    <source>
        <dbReference type="EMBL" id="ARD23257.1"/>
    </source>
</evidence>
<dbReference type="RefSeq" id="WP_055025067.1">
    <property type="nucleotide sequence ID" value="NZ_CP020472.1"/>
</dbReference>
<dbReference type="InterPro" id="IPR036736">
    <property type="entry name" value="ACP-like_sf"/>
</dbReference>
<gene>
    <name evidence="2" type="ORF">SJ2017_2980</name>
</gene>
<dbReference type="Gene3D" id="1.10.1200.10">
    <property type="entry name" value="ACP-like"/>
    <property type="match status" value="1"/>
</dbReference>
<organism evidence="2 3">
    <name type="scientific">Shewanella japonica</name>
    <dbReference type="NCBI Taxonomy" id="93973"/>
    <lineage>
        <taxon>Bacteria</taxon>
        <taxon>Pseudomonadati</taxon>
        <taxon>Pseudomonadota</taxon>
        <taxon>Gammaproteobacteria</taxon>
        <taxon>Alteromonadales</taxon>
        <taxon>Shewanellaceae</taxon>
        <taxon>Shewanella</taxon>
    </lineage>
</organism>
<dbReference type="SUPFAM" id="SSF47336">
    <property type="entry name" value="ACP-like"/>
    <property type="match status" value="1"/>
</dbReference>
<name>A0ABN4YL03_9GAMM</name>
<dbReference type="InterPro" id="IPR009081">
    <property type="entry name" value="PP-bd_ACP"/>
</dbReference>
<dbReference type="EMBL" id="CP020472">
    <property type="protein sequence ID" value="ARD23257.1"/>
    <property type="molecule type" value="Genomic_DNA"/>
</dbReference>
<evidence type="ECO:0000313" key="3">
    <source>
        <dbReference type="Proteomes" id="UP000191820"/>
    </source>
</evidence>
<dbReference type="Pfam" id="PF00550">
    <property type="entry name" value="PP-binding"/>
    <property type="match status" value="1"/>
</dbReference>
<evidence type="ECO:0000259" key="1">
    <source>
        <dbReference type="PROSITE" id="PS50075"/>
    </source>
</evidence>
<sequence length="77" mass="8476">MVNLDVIKKALEESGAAVDTEGLVLDKTFEEAGFDSLDMFNLFVELEQLTGHQVPDELIDELTSPAALIAYFSKLND</sequence>
<dbReference type="PROSITE" id="PS50075">
    <property type="entry name" value="CARRIER"/>
    <property type="match status" value="1"/>
</dbReference>
<accession>A0ABN4YL03</accession>